<dbReference type="AlphaFoldDB" id="A0A914YSI0"/>
<proteinExistence type="predicted"/>
<evidence type="ECO:0000313" key="2">
    <source>
        <dbReference type="WBParaSite" id="PSU_v2.g261.t1"/>
    </source>
</evidence>
<keyword evidence="1" id="KW-1185">Reference proteome</keyword>
<organism evidence="1 2">
    <name type="scientific">Panagrolaimus superbus</name>
    <dbReference type="NCBI Taxonomy" id="310955"/>
    <lineage>
        <taxon>Eukaryota</taxon>
        <taxon>Metazoa</taxon>
        <taxon>Ecdysozoa</taxon>
        <taxon>Nematoda</taxon>
        <taxon>Chromadorea</taxon>
        <taxon>Rhabditida</taxon>
        <taxon>Tylenchina</taxon>
        <taxon>Panagrolaimomorpha</taxon>
        <taxon>Panagrolaimoidea</taxon>
        <taxon>Panagrolaimidae</taxon>
        <taxon>Panagrolaimus</taxon>
    </lineage>
</organism>
<accession>A0A914YSI0</accession>
<evidence type="ECO:0000313" key="1">
    <source>
        <dbReference type="Proteomes" id="UP000887577"/>
    </source>
</evidence>
<dbReference type="Proteomes" id="UP000887577">
    <property type="component" value="Unplaced"/>
</dbReference>
<sequence>MALPPKCVYDDDWDDDEVFQKLSVDSESFIAPGKHTVVEPMPTLNPGCTDLVVYDPLSVKTEESSVPQTSEEDVKM</sequence>
<protein>
    <submittedName>
        <fullName evidence="2">Uncharacterized protein</fullName>
    </submittedName>
</protein>
<reference evidence="2" key="1">
    <citation type="submission" date="2022-11" db="UniProtKB">
        <authorList>
            <consortium name="WormBaseParasite"/>
        </authorList>
    </citation>
    <scope>IDENTIFICATION</scope>
</reference>
<name>A0A914YSI0_9BILA</name>
<dbReference type="WBParaSite" id="PSU_v2.g261.t1">
    <property type="protein sequence ID" value="PSU_v2.g261.t1"/>
    <property type="gene ID" value="PSU_v2.g261"/>
</dbReference>